<proteinExistence type="predicted"/>
<dbReference type="Proteomes" id="UP000673552">
    <property type="component" value="Unassembled WGS sequence"/>
</dbReference>
<name>A0A836GB06_9TRYP</name>
<dbReference type="RefSeq" id="XP_067178573.1">
    <property type="nucleotide sequence ID" value="XM_067323468.1"/>
</dbReference>
<dbReference type="OrthoDB" id="268515at2759"/>
<gene>
    <name evidence="1" type="ORF">LSCM1_06035</name>
</gene>
<comment type="caution">
    <text evidence="1">The sequence shown here is derived from an EMBL/GenBank/DDBJ whole genome shotgun (WGS) entry which is preliminary data.</text>
</comment>
<evidence type="ECO:0000313" key="1">
    <source>
        <dbReference type="EMBL" id="KAG5478632.1"/>
    </source>
</evidence>
<organism evidence="1 2">
    <name type="scientific">Leishmania martiniquensis</name>
    <dbReference type="NCBI Taxonomy" id="1580590"/>
    <lineage>
        <taxon>Eukaryota</taxon>
        <taxon>Discoba</taxon>
        <taxon>Euglenozoa</taxon>
        <taxon>Kinetoplastea</taxon>
        <taxon>Metakinetoplastina</taxon>
        <taxon>Trypanosomatida</taxon>
        <taxon>Trypanosomatidae</taxon>
        <taxon>Leishmaniinae</taxon>
        <taxon>Leishmania</taxon>
    </lineage>
</organism>
<protein>
    <recommendedName>
        <fullName evidence="3">Cytochrome c oxidase subunit 10</fullName>
    </recommendedName>
</protein>
<keyword evidence="2" id="KW-1185">Reference proteome</keyword>
<dbReference type="AlphaFoldDB" id="A0A836GB06"/>
<accession>A0A836GB06</accession>
<reference evidence="2" key="2">
    <citation type="journal article" date="2021" name="Sci. Data">
        <title>Chromosome-scale genome sequencing, assembly and annotation of six genomes from subfamily Leishmaniinae.</title>
        <authorList>
            <person name="Almutairi H."/>
            <person name="Urbaniak M.D."/>
            <person name="Bates M.D."/>
            <person name="Jariyapan N."/>
            <person name="Kwakye-Nuako G."/>
            <person name="Thomaz Soccol V."/>
            <person name="Al-Salem W.S."/>
            <person name="Dillon R.J."/>
            <person name="Bates P.A."/>
            <person name="Gatherer D."/>
        </authorList>
    </citation>
    <scope>NUCLEOTIDE SEQUENCE [LARGE SCALE GENOMIC DNA]</scope>
</reference>
<evidence type="ECO:0008006" key="3">
    <source>
        <dbReference type="Google" id="ProtNLM"/>
    </source>
</evidence>
<sequence length="120" mass="14352">MMMRRFSSRIAAFAAVPAVEQSRQLHFPLSAPPIEIEYLDSDPLEFAVRTEARKWGFDDLQYMRELAFVRIKENPSIGDFRRMTPEERRDLFWGSDRQDFFRHITFTLTGNPEHLYHRGW</sequence>
<dbReference type="GeneID" id="92515980"/>
<evidence type="ECO:0000313" key="2">
    <source>
        <dbReference type="Proteomes" id="UP000673552"/>
    </source>
</evidence>
<dbReference type="EMBL" id="JAFEUZ010000023">
    <property type="protein sequence ID" value="KAG5478632.1"/>
    <property type="molecule type" value="Genomic_DNA"/>
</dbReference>
<dbReference type="KEGG" id="lmat:92515980"/>
<reference evidence="2" key="1">
    <citation type="journal article" date="2021" name="Microbiol. Resour. Announc.">
        <title>LGAAP: Leishmaniinae Genome Assembly and Annotation Pipeline.</title>
        <authorList>
            <person name="Almutairi H."/>
            <person name="Urbaniak M.D."/>
            <person name="Bates M.D."/>
            <person name="Jariyapan N."/>
            <person name="Kwakye-Nuako G."/>
            <person name="Thomaz-Soccol V."/>
            <person name="Al-Salem W.S."/>
            <person name="Dillon R.J."/>
            <person name="Bates P.A."/>
            <person name="Gatherer D."/>
        </authorList>
    </citation>
    <scope>NUCLEOTIDE SEQUENCE [LARGE SCALE GENOMIC DNA]</scope>
</reference>